<gene>
    <name evidence="1" type="ORF">EDM59_23840</name>
</gene>
<accession>A0A3M8CX57</accession>
<dbReference type="RefSeq" id="WP_122925900.1">
    <property type="nucleotide sequence ID" value="NZ_RHHU01000017.1"/>
</dbReference>
<comment type="caution">
    <text evidence="1">The sequence shown here is derived from an EMBL/GenBank/DDBJ whole genome shotgun (WGS) entry which is preliminary data.</text>
</comment>
<protein>
    <submittedName>
        <fullName evidence="1">Uncharacterized protein</fullName>
    </submittedName>
</protein>
<dbReference type="AlphaFoldDB" id="A0A3M8CX57"/>
<proteinExistence type="predicted"/>
<evidence type="ECO:0000313" key="1">
    <source>
        <dbReference type="EMBL" id="RNB80380.1"/>
    </source>
</evidence>
<dbReference type="Proteomes" id="UP000269573">
    <property type="component" value="Unassembled WGS sequence"/>
</dbReference>
<name>A0A3M8CX57_9BACL</name>
<sequence length="355" mass="40442">MLKRLVLIGFFLMISLFALVSCTNKPSLELVEVSAQIVTDKSISGQTGIMDGEKVIKYVTPTVISYTFTVKNNGIQKVGDDEKPVRFKLEPSEQLRMTLLETSGTDAFEKMNGGYTAAAEILPNQTAEYNAFYELGTTEDLGAYQQIPLLSSKEQLEQLKKRRFDATLILTAGDEEIARFDLHTAAFGWTPEIQQKMEKELGTKMVVPLWEGYQVKYAAIQHPPVVNNQQVGDRRVATIVYTDQRGPLIDLNPEQKRQLESKQRRTVFYGEFEGKPLIRMEISNERGSLMEADVQKIDGVEVEFQIKEVDSGKYGIYSFNLERSSYFIMFHIDESFTQEDVEKFIRRIITASHEK</sequence>
<organism evidence="1 2">
    <name type="scientific">Brevibacillus nitrificans</name>
    <dbReference type="NCBI Taxonomy" id="651560"/>
    <lineage>
        <taxon>Bacteria</taxon>
        <taxon>Bacillati</taxon>
        <taxon>Bacillota</taxon>
        <taxon>Bacilli</taxon>
        <taxon>Bacillales</taxon>
        <taxon>Paenibacillaceae</taxon>
        <taxon>Brevibacillus</taxon>
    </lineage>
</organism>
<dbReference type="PROSITE" id="PS51257">
    <property type="entry name" value="PROKAR_LIPOPROTEIN"/>
    <property type="match status" value="1"/>
</dbReference>
<keyword evidence="2" id="KW-1185">Reference proteome</keyword>
<evidence type="ECO:0000313" key="2">
    <source>
        <dbReference type="Proteomes" id="UP000269573"/>
    </source>
</evidence>
<dbReference type="EMBL" id="RHHU01000017">
    <property type="protein sequence ID" value="RNB80380.1"/>
    <property type="molecule type" value="Genomic_DNA"/>
</dbReference>
<reference evidence="1 2" key="1">
    <citation type="submission" date="2018-10" db="EMBL/GenBank/DDBJ databases">
        <title>Phylogenomics of Brevibacillus.</title>
        <authorList>
            <person name="Dunlap C."/>
        </authorList>
    </citation>
    <scope>NUCLEOTIDE SEQUENCE [LARGE SCALE GENOMIC DNA]</scope>
    <source>
        <strain evidence="1 2">JCM 15774</strain>
    </source>
</reference>